<evidence type="ECO:0000256" key="2">
    <source>
        <dbReference type="ARBA" id="ARBA00022679"/>
    </source>
</evidence>
<name>A0A6L5XF82_9BACT</name>
<dbReference type="InterPro" id="IPR005551">
    <property type="entry name" value="CitX"/>
</dbReference>
<evidence type="ECO:0000256" key="1">
    <source>
        <dbReference type="ARBA" id="ARBA00012524"/>
    </source>
</evidence>
<comment type="caution">
    <text evidence="5">The sequence shown here is derived from an EMBL/GenBank/DDBJ whole genome shotgun (WGS) entry which is preliminary data.</text>
</comment>
<evidence type="ECO:0000313" key="6">
    <source>
        <dbReference type="Proteomes" id="UP000483362"/>
    </source>
</evidence>
<dbReference type="AlphaFoldDB" id="A0A6L5XF82"/>
<dbReference type="Pfam" id="PF03802">
    <property type="entry name" value="CitX"/>
    <property type="match status" value="1"/>
</dbReference>
<keyword evidence="2 5" id="KW-0808">Transferase</keyword>
<dbReference type="EC" id="2.7.7.61" evidence="1"/>
<organism evidence="5 6">
    <name type="scientific">Sodaliphilus pleomorphus</name>
    <dbReference type="NCBI Taxonomy" id="2606626"/>
    <lineage>
        <taxon>Bacteria</taxon>
        <taxon>Pseudomonadati</taxon>
        <taxon>Bacteroidota</taxon>
        <taxon>Bacteroidia</taxon>
        <taxon>Bacteroidales</taxon>
        <taxon>Muribaculaceae</taxon>
        <taxon>Sodaliphilus</taxon>
    </lineage>
</organism>
<comment type="catalytic activity">
    <reaction evidence="4">
        <text>apo-[citrate lyase ACP] + 2'-(5''-triphospho-alpha-D-ribosyl)-3'-dephospho-CoA = holo-[citrate lyase ACP] + diphosphate</text>
        <dbReference type="Rhea" id="RHEA:16333"/>
        <dbReference type="Rhea" id="RHEA-COMP:10157"/>
        <dbReference type="Rhea" id="RHEA-COMP:10158"/>
        <dbReference type="ChEBI" id="CHEBI:29999"/>
        <dbReference type="ChEBI" id="CHEBI:33019"/>
        <dbReference type="ChEBI" id="CHEBI:61378"/>
        <dbReference type="ChEBI" id="CHEBI:82683"/>
        <dbReference type="EC" id="2.7.7.61"/>
    </reaction>
</comment>
<accession>A0A6L5XF82</accession>
<sequence>MEISLNQLLASRDDRWHRQRELLKAYPELTLVCLTVVMPGKVKRNFHSLIVAQAAITALINTYGTDIKRLIARDLSTGYEAYAMCDLPIDEAKRLAVKIEDSHELGRLFDIDVISKDGSPVSRQALGLQARRCLLCEREARYCMRNHTHAQEQLQEKISKMVNDYVQRL</sequence>
<dbReference type="GO" id="GO:0051191">
    <property type="term" value="P:prosthetic group biosynthetic process"/>
    <property type="evidence" value="ECO:0007669"/>
    <property type="project" value="InterPro"/>
</dbReference>
<reference evidence="5 6" key="1">
    <citation type="submission" date="2019-08" db="EMBL/GenBank/DDBJ databases">
        <title>In-depth cultivation of the pig gut microbiome towards novel bacterial diversity and tailored functional studies.</title>
        <authorList>
            <person name="Wylensek D."/>
            <person name="Hitch T.C.A."/>
            <person name="Clavel T."/>
        </authorList>
    </citation>
    <scope>NUCLEOTIDE SEQUENCE [LARGE SCALE GENOMIC DNA]</scope>
    <source>
        <strain evidence="5 6">Oil-RF-744-WCA-WT-10</strain>
    </source>
</reference>
<dbReference type="GO" id="GO:0016829">
    <property type="term" value="F:lyase activity"/>
    <property type="evidence" value="ECO:0007669"/>
    <property type="project" value="UniProtKB-KW"/>
</dbReference>
<dbReference type="EMBL" id="VULT01000015">
    <property type="protein sequence ID" value="MSS18014.1"/>
    <property type="molecule type" value="Genomic_DNA"/>
</dbReference>
<proteinExistence type="predicted"/>
<dbReference type="NCBIfam" id="TIGR03124">
    <property type="entry name" value="citrate_citX"/>
    <property type="match status" value="1"/>
</dbReference>
<keyword evidence="3 5" id="KW-0548">Nucleotidyltransferase</keyword>
<evidence type="ECO:0000256" key="3">
    <source>
        <dbReference type="ARBA" id="ARBA00022695"/>
    </source>
</evidence>
<dbReference type="GO" id="GO:0050519">
    <property type="term" value="F:holo-citrate lyase synthase activity"/>
    <property type="evidence" value="ECO:0007669"/>
    <property type="project" value="UniProtKB-EC"/>
</dbReference>
<dbReference type="Proteomes" id="UP000483362">
    <property type="component" value="Unassembled WGS sequence"/>
</dbReference>
<gene>
    <name evidence="5" type="primary">citX</name>
    <name evidence="5" type="ORF">FYJ29_09635</name>
</gene>
<keyword evidence="5" id="KW-0456">Lyase</keyword>
<dbReference type="RefSeq" id="WP_154328798.1">
    <property type="nucleotide sequence ID" value="NZ_CP045696.1"/>
</dbReference>
<protein>
    <recommendedName>
        <fullName evidence="1">citrate lyase holo-[acyl-carrier protein] synthase</fullName>
        <ecNumber evidence="1">2.7.7.61</ecNumber>
    </recommendedName>
</protein>
<evidence type="ECO:0000256" key="4">
    <source>
        <dbReference type="ARBA" id="ARBA00048574"/>
    </source>
</evidence>
<keyword evidence="6" id="KW-1185">Reference proteome</keyword>
<evidence type="ECO:0000313" key="5">
    <source>
        <dbReference type="EMBL" id="MSS18014.1"/>
    </source>
</evidence>